<reference evidence="2 3" key="1">
    <citation type="journal article" date="2021" name="BMC Genomics">
        <title>Datura genome reveals duplications of psychoactive alkaloid biosynthetic genes and high mutation rate following tissue culture.</title>
        <authorList>
            <person name="Rajewski A."/>
            <person name="Carter-House D."/>
            <person name="Stajich J."/>
            <person name="Litt A."/>
        </authorList>
    </citation>
    <scope>NUCLEOTIDE SEQUENCE [LARGE SCALE GENOMIC DNA]</scope>
    <source>
        <strain evidence="2">AR-01</strain>
    </source>
</reference>
<dbReference type="Proteomes" id="UP000823775">
    <property type="component" value="Unassembled WGS sequence"/>
</dbReference>
<feature type="compositionally biased region" description="Basic and acidic residues" evidence="1">
    <location>
        <begin position="115"/>
        <end position="146"/>
    </location>
</feature>
<comment type="caution">
    <text evidence="2">The sequence shown here is derived from an EMBL/GenBank/DDBJ whole genome shotgun (WGS) entry which is preliminary data.</text>
</comment>
<evidence type="ECO:0000313" key="3">
    <source>
        <dbReference type="Proteomes" id="UP000823775"/>
    </source>
</evidence>
<organism evidence="2 3">
    <name type="scientific">Datura stramonium</name>
    <name type="common">Jimsonweed</name>
    <name type="synonym">Common thornapple</name>
    <dbReference type="NCBI Taxonomy" id="4076"/>
    <lineage>
        <taxon>Eukaryota</taxon>
        <taxon>Viridiplantae</taxon>
        <taxon>Streptophyta</taxon>
        <taxon>Embryophyta</taxon>
        <taxon>Tracheophyta</taxon>
        <taxon>Spermatophyta</taxon>
        <taxon>Magnoliopsida</taxon>
        <taxon>eudicotyledons</taxon>
        <taxon>Gunneridae</taxon>
        <taxon>Pentapetalae</taxon>
        <taxon>asterids</taxon>
        <taxon>lamiids</taxon>
        <taxon>Solanales</taxon>
        <taxon>Solanaceae</taxon>
        <taxon>Solanoideae</taxon>
        <taxon>Datureae</taxon>
        <taxon>Datura</taxon>
    </lineage>
</organism>
<proteinExistence type="predicted"/>
<evidence type="ECO:0000313" key="2">
    <source>
        <dbReference type="EMBL" id="MCD7446938.1"/>
    </source>
</evidence>
<sequence>MTSLVNKKQQEASARKEITKRRQLHDESKSDSSSGLEVHYNIENSNESPVVTTRENSKAQEVAAASASPPKFDEESDEADSDGENPTVDNAEDGNGNAEEGNDDAIESGDDDTEAKESSDKESDAEKSNEGVGDLERATTPEESSKRYFLQVPEPERLFEGYNMYWMAKTPRKYSMEMVHEFYANYYYTLEKKAPSKNAIKKEPVLDSVRVGAIPNDISKRTITRVLMSGDYTVPTETTEYDYLMEAMKGIKNLRTKDKVLHFQWMANIISKDKEGAEWVTGRKPFYKASLIFLAK</sequence>
<keyword evidence="3" id="KW-1185">Reference proteome</keyword>
<feature type="compositionally biased region" description="Acidic residues" evidence="1">
    <location>
        <begin position="100"/>
        <end position="114"/>
    </location>
</feature>
<feature type="compositionally biased region" description="Polar residues" evidence="1">
    <location>
        <begin position="42"/>
        <end position="54"/>
    </location>
</feature>
<evidence type="ECO:0000256" key="1">
    <source>
        <dbReference type="SAM" id="MobiDB-lite"/>
    </source>
</evidence>
<protein>
    <submittedName>
        <fullName evidence="2">Uncharacterized protein</fullName>
    </submittedName>
</protein>
<gene>
    <name evidence="2" type="ORF">HAX54_019749</name>
</gene>
<feature type="region of interest" description="Disordered" evidence="1">
    <location>
        <begin position="1"/>
        <end position="149"/>
    </location>
</feature>
<name>A0ABS8RK09_DATST</name>
<feature type="compositionally biased region" description="Basic and acidic residues" evidence="1">
    <location>
        <begin position="8"/>
        <end position="17"/>
    </location>
</feature>
<accession>A0ABS8RK09</accession>
<dbReference type="EMBL" id="JACEIK010000024">
    <property type="protein sequence ID" value="MCD7446938.1"/>
    <property type="molecule type" value="Genomic_DNA"/>
</dbReference>
<feature type="compositionally biased region" description="Acidic residues" evidence="1">
    <location>
        <begin position="74"/>
        <end position="83"/>
    </location>
</feature>